<dbReference type="GO" id="GO:0005886">
    <property type="term" value="C:plasma membrane"/>
    <property type="evidence" value="ECO:0007669"/>
    <property type="project" value="UniProtKB-SubCell"/>
</dbReference>
<dbReference type="CDD" id="cd08662">
    <property type="entry name" value="M13"/>
    <property type="match status" value="1"/>
</dbReference>
<dbReference type="Gene3D" id="3.40.390.10">
    <property type="entry name" value="Collagenase (Catalytic Domain)"/>
    <property type="match status" value="1"/>
</dbReference>
<keyword evidence="6" id="KW-0378">Hydrolase</keyword>
<evidence type="ECO:0000313" key="12">
    <source>
        <dbReference type="Proteomes" id="UP000037069"/>
    </source>
</evidence>
<gene>
    <name evidence="11" type="ORF">FF38_03626</name>
</gene>
<comment type="subcellular location">
    <subcellularLocation>
        <location evidence="2">Cell membrane</location>
        <topology evidence="2">Single-pass type II membrane protein</topology>
    </subcellularLocation>
</comment>
<evidence type="ECO:0000256" key="7">
    <source>
        <dbReference type="ARBA" id="ARBA00022833"/>
    </source>
</evidence>
<reference evidence="11 12" key="1">
    <citation type="journal article" date="2015" name="Nat. Commun.">
        <title>Lucilia cuprina genome unlocks parasitic fly biology to underpin future interventions.</title>
        <authorList>
            <person name="Anstead C.A."/>
            <person name="Korhonen P.K."/>
            <person name="Young N.D."/>
            <person name="Hall R.S."/>
            <person name="Jex A.R."/>
            <person name="Murali S.C."/>
            <person name="Hughes D.S."/>
            <person name="Lee S.F."/>
            <person name="Perry T."/>
            <person name="Stroehlein A.J."/>
            <person name="Ansell B.R."/>
            <person name="Breugelmans B."/>
            <person name="Hofmann A."/>
            <person name="Qu J."/>
            <person name="Dugan S."/>
            <person name="Lee S.L."/>
            <person name="Chao H."/>
            <person name="Dinh H."/>
            <person name="Han Y."/>
            <person name="Doddapaneni H.V."/>
            <person name="Worley K.C."/>
            <person name="Muzny D.M."/>
            <person name="Ioannidis P."/>
            <person name="Waterhouse R.M."/>
            <person name="Zdobnov E.M."/>
            <person name="James P.J."/>
            <person name="Bagnall N.H."/>
            <person name="Kotze A.C."/>
            <person name="Gibbs R.A."/>
            <person name="Richards S."/>
            <person name="Batterham P."/>
            <person name="Gasser R.B."/>
        </authorList>
    </citation>
    <scope>NUCLEOTIDE SEQUENCE [LARGE SCALE GENOMIC DNA]</scope>
    <source>
        <strain evidence="11 12">LS</strain>
        <tissue evidence="11">Full body</tissue>
    </source>
</reference>
<keyword evidence="12" id="KW-1185">Reference proteome</keyword>
<evidence type="ECO:0000256" key="5">
    <source>
        <dbReference type="ARBA" id="ARBA00022723"/>
    </source>
</evidence>
<comment type="caution">
    <text evidence="11">The sequence shown here is derived from an EMBL/GenBank/DDBJ whole genome shotgun (WGS) entry which is preliminary data.</text>
</comment>
<dbReference type="InterPro" id="IPR018497">
    <property type="entry name" value="Peptidase_M13_C"/>
</dbReference>
<keyword evidence="8" id="KW-0482">Metalloprotease</keyword>
<accession>A0A0L0CPZ5</accession>
<proteinExistence type="inferred from homology"/>
<organism evidence="11 12">
    <name type="scientific">Lucilia cuprina</name>
    <name type="common">Green bottle fly</name>
    <name type="synonym">Australian sheep blowfly</name>
    <dbReference type="NCBI Taxonomy" id="7375"/>
    <lineage>
        <taxon>Eukaryota</taxon>
        <taxon>Metazoa</taxon>
        <taxon>Ecdysozoa</taxon>
        <taxon>Arthropoda</taxon>
        <taxon>Hexapoda</taxon>
        <taxon>Insecta</taxon>
        <taxon>Pterygota</taxon>
        <taxon>Neoptera</taxon>
        <taxon>Endopterygota</taxon>
        <taxon>Diptera</taxon>
        <taxon>Brachycera</taxon>
        <taxon>Muscomorpha</taxon>
        <taxon>Oestroidea</taxon>
        <taxon>Calliphoridae</taxon>
        <taxon>Luciliinae</taxon>
        <taxon>Lucilia</taxon>
    </lineage>
</organism>
<keyword evidence="5" id="KW-0479">Metal-binding</keyword>
<dbReference type="EMBL" id="JRES01000065">
    <property type="protein sequence ID" value="KNC34425.1"/>
    <property type="molecule type" value="Genomic_DNA"/>
</dbReference>
<comment type="similarity">
    <text evidence="3">Belongs to the peptidase M13 family.</text>
</comment>
<keyword evidence="7" id="KW-0862">Zinc</keyword>
<dbReference type="PROSITE" id="PS51885">
    <property type="entry name" value="NEPRILYSIN"/>
    <property type="match status" value="1"/>
</dbReference>
<dbReference type="Gene3D" id="1.10.1380.10">
    <property type="entry name" value="Neutral endopeptidase , domain2"/>
    <property type="match status" value="1"/>
</dbReference>
<protein>
    <submittedName>
        <fullName evidence="11">Uncharacterized protein</fullName>
    </submittedName>
</protein>
<dbReference type="InterPro" id="IPR008753">
    <property type="entry name" value="Peptidase_M13_N"/>
</dbReference>
<dbReference type="SUPFAM" id="SSF55486">
    <property type="entry name" value="Metalloproteases ('zincins'), catalytic domain"/>
    <property type="match status" value="1"/>
</dbReference>
<evidence type="ECO:0000256" key="1">
    <source>
        <dbReference type="ARBA" id="ARBA00001947"/>
    </source>
</evidence>
<dbReference type="InterPro" id="IPR042089">
    <property type="entry name" value="Peptidase_M13_dom_2"/>
</dbReference>
<evidence type="ECO:0000259" key="9">
    <source>
        <dbReference type="Pfam" id="PF01431"/>
    </source>
</evidence>
<dbReference type="Pfam" id="PF01431">
    <property type="entry name" value="Peptidase_M13"/>
    <property type="match status" value="1"/>
</dbReference>
<evidence type="ECO:0000256" key="2">
    <source>
        <dbReference type="ARBA" id="ARBA00004401"/>
    </source>
</evidence>
<feature type="domain" description="Peptidase M13 N-terminal" evidence="10">
    <location>
        <begin position="9"/>
        <end position="335"/>
    </location>
</feature>
<dbReference type="GO" id="GO:0016485">
    <property type="term" value="P:protein processing"/>
    <property type="evidence" value="ECO:0007669"/>
    <property type="project" value="TreeGrafter"/>
</dbReference>
<evidence type="ECO:0000256" key="6">
    <source>
        <dbReference type="ARBA" id="ARBA00022801"/>
    </source>
</evidence>
<dbReference type="AlphaFoldDB" id="A0A0L0CPZ5"/>
<sequence length="592" mass="70249">MPGYMDYTVNQQFAQIIKNVMNNTQVYGRLLDVYDSCVNLETLALNRFLTMVQEELFMKWPLFSLNETQWQNQTDFDWLATIATLRKYGFNGVFVTQNINVLPSNGSHYVVEITQHAGGSSFEFDELEEIFINFGFYHNESHLLTSEVMKLEKAVAKLAQVKYVNETEERKYSDNFKLYTLEQFQEIIPQVDWHKYFSITLNRSDNLSDLPVQSFALDTEFFKNLNELFDSTSNETIAYYIMLKFMLYINTNLPQQRPKDCIKYLRSYMPVYMNFLYEDFLFKTKRLKMELALENIFENLKLEFKVMVQENHLKLDAEEQKFIIKELQTMQLKIGNLPVNCTEQFVAKYYENLITNDTDFFFNHLELLKFFVFQEYQKLENIYIPFSQKIFDLDPSTFSSSSPVKIFDNAILIPYGYLQMPLFDAHLHEVYQYSHFGFILAHEIIHAYDLFHIIYDHQGNYNWLGSRVASHYFPYIQCYAHSPSDILSENIADISGLRLAYRTYRNMLKDLTDFNLDFMHLSKEQFFFVNSVQFLCANVNKISNLDLGTLDLSHDMHDTRVRRNWGNYEEFGRVFECAQNSSMYPAETCRLW</sequence>
<feature type="domain" description="Peptidase M13 C-terminal" evidence="9">
    <location>
        <begin position="408"/>
        <end position="591"/>
    </location>
</feature>
<dbReference type="InterPro" id="IPR024079">
    <property type="entry name" value="MetalloPept_cat_dom_sf"/>
</dbReference>
<dbReference type="OMA" id="DLFHIVY"/>
<dbReference type="InterPro" id="IPR000718">
    <property type="entry name" value="Peptidase_M13"/>
</dbReference>
<keyword evidence="4" id="KW-0645">Protease</keyword>
<evidence type="ECO:0000313" key="11">
    <source>
        <dbReference type="EMBL" id="KNC34425.1"/>
    </source>
</evidence>
<dbReference type="PANTHER" id="PTHR11733:SF167">
    <property type="entry name" value="FI17812P1-RELATED"/>
    <property type="match status" value="1"/>
</dbReference>
<dbReference type="Pfam" id="PF05649">
    <property type="entry name" value="Peptidase_M13_N"/>
    <property type="match status" value="1"/>
</dbReference>
<dbReference type="GO" id="GO:0046872">
    <property type="term" value="F:metal ion binding"/>
    <property type="evidence" value="ECO:0007669"/>
    <property type="project" value="UniProtKB-KW"/>
</dbReference>
<evidence type="ECO:0000256" key="3">
    <source>
        <dbReference type="ARBA" id="ARBA00007357"/>
    </source>
</evidence>
<dbReference type="Proteomes" id="UP000037069">
    <property type="component" value="Unassembled WGS sequence"/>
</dbReference>
<name>A0A0L0CPZ5_LUCCU</name>
<evidence type="ECO:0000259" key="10">
    <source>
        <dbReference type="Pfam" id="PF05649"/>
    </source>
</evidence>
<dbReference type="GO" id="GO:0004222">
    <property type="term" value="F:metalloendopeptidase activity"/>
    <property type="evidence" value="ECO:0007669"/>
    <property type="project" value="InterPro"/>
</dbReference>
<evidence type="ECO:0000256" key="4">
    <source>
        <dbReference type="ARBA" id="ARBA00022670"/>
    </source>
</evidence>
<evidence type="ECO:0000256" key="8">
    <source>
        <dbReference type="ARBA" id="ARBA00023049"/>
    </source>
</evidence>
<dbReference type="OrthoDB" id="8033935at2759"/>
<dbReference type="PANTHER" id="PTHR11733">
    <property type="entry name" value="ZINC METALLOPROTEASE FAMILY M13 NEPRILYSIN-RELATED"/>
    <property type="match status" value="1"/>
</dbReference>
<comment type="cofactor">
    <cofactor evidence="1">
        <name>Zn(2+)</name>
        <dbReference type="ChEBI" id="CHEBI:29105"/>
    </cofactor>
</comment>